<dbReference type="RefSeq" id="WP_271712254.1">
    <property type="nucleotide sequence ID" value="NZ_AP024169.1"/>
</dbReference>
<dbReference type="SUPFAM" id="SSF56601">
    <property type="entry name" value="beta-lactamase/transpeptidase-like"/>
    <property type="match status" value="1"/>
</dbReference>
<keyword evidence="3" id="KW-1185">Reference proteome</keyword>
<evidence type="ECO:0000313" key="2">
    <source>
        <dbReference type="EMBL" id="BCN31108.1"/>
    </source>
</evidence>
<reference evidence="2 3" key="1">
    <citation type="submission" date="2020-11" db="EMBL/GenBank/DDBJ databases">
        <title>Draft genome sequencing of a Lachnospiraceae strain isolated from anoxic soil subjected to BSD treatment.</title>
        <authorList>
            <person name="Uek A."/>
            <person name="Tonouchi A."/>
        </authorList>
    </citation>
    <scope>NUCLEOTIDE SEQUENCE [LARGE SCALE GENOMIC DNA]</scope>
    <source>
        <strain evidence="2 3">TB5</strain>
    </source>
</reference>
<gene>
    <name evidence="2" type="ORF">bsdtb5_24030</name>
</gene>
<organism evidence="2 3">
    <name type="scientific">Anaeromicropila herbilytica</name>
    <dbReference type="NCBI Taxonomy" id="2785025"/>
    <lineage>
        <taxon>Bacteria</taxon>
        <taxon>Bacillati</taxon>
        <taxon>Bacillota</taxon>
        <taxon>Clostridia</taxon>
        <taxon>Lachnospirales</taxon>
        <taxon>Lachnospiraceae</taxon>
        <taxon>Anaeromicropila</taxon>
    </lineage>
</organism>
<sequence>MNIDIEIDEYIKKKRYRQVNSVLVSKNSEIIAERYYNGFNKDSRNPIKSVAKSIMSIGVGIALDKGLISSIDEPICKYISEFNERRDPFHKMITIRHLLTMTSGILWNGGVHYHCPMLMQMKHSNNWISHITDCVVTNRPGTKYNYKEWDVILLAKVLDSIGSDMFDLINENLYKLLGIHSERWYKSTCGVYYSVADGDEDENESLSNLTAREMLKIGQLLLQKGFYNNKQIISSDYMEQAVTPTQSNPSYGYLFWRGENWYGCRGYGGQRIIVIPKKELVIVTQATPTSRGMSYDDVIWFCEGLV</sequence>
<protein>
    <submittedName>
        <fullName evidence="2">Serine hydrolase</fullName>
    </submittedName>
</protein>
<proteinExistence type="predicted"/>
<accession>A0A7R7ELS6</accession>
<dbReference type="GO" id="GO:0016787">
    <property type="term" value="F:hydrolase activity"/>
    <property type="evidence" value="ECO:0007669"/>
    <property type="project" value="UniProtKB-KW"/>
</dbReference>
<dbReference type="KEGG" id="ahb:bsdtb5_24030"/>
<keyword evidence="2" id="KW-0378">Hydrolase</keyword>
<dbReference type="Proteomes" id="UP000595897">
    <property type="component" value="Chromosome"/>
</dbReference>
<evidence type="ECO:0000313" key="3">
    <source>
        <dbReference type="Proteomes" id="UP000595897"/>
    </source>
</evidence>
<feature type="domain" description="Beta-lactamase-related" evidence="1">
    <location>
        <begin position="21"/>
        <end position="284"/>
    </location>
</feature>
<evidence type="ECO:0000259" key="1">
    <source>
        <dbReference type="Pfam" id="PF00144"/>
    </source>
</evidence>
<dbReference type="PANTHER" id="PTHR43283">
    <property type="entry name" value="BETA-LACTAMASE-RELATED"/>
    <property type="match status" value="1"/>
</dbReference>
<dbReference type="AlphaFoldDB" id="A0A7R7ELS6"/>
<name>A0A7R7ELS6_9FIRM</name>
<dbReference type="InterPro" id="IPR050789">
    <property type="entry name" value="Diverse_Enzym_Activities"/>
</dbReference>
<dbReference type="Gene3D" id="3.40.710.10">
    <property type="entry name" value="DD-peptidase/beta-lactamase superfamily"/>
    <property type="match status" value="1"/>
</dbReference>
<dbReference type="InterPro" id="IPR012338">
    <property type="entry name" value="Beta-lactam/transpept-like"/>
</dbReference>
<dbReference type="EMBL" id="AP024169">
    <property type="protein sequence ID" value="BCN31108.1"/>
    <property type="molecule type" value="Genomic_DNA"/>
</dbReference>
<dbReference type="Pfam" id="PF00144">
    <property type="entry name" value="Beta-lactamase"/>
    <property type="match status" value="1"/>
</dbReference>
<dbReference type="InterPro" id="IPR001466">
    <property type="entry name" value="Beta-lactam-related"/>
</dbReference>
<dbReference type="PANTHER" id="PTHR43283:SF7">
    <property type="entry name" value="BETA-LACTAMASE-RELATED DOMAIN-CONTAINING PROTEIN"/>
    <property type="match status" value="1"/>
</dbReference>